<feature type="transmembrane region" description="Helical" evidence="1">
    <location>
        <begin position="122"/>
        <end position="140"/>
    </location>
</feature>
<feature type="transmembrane region" description="Helical" evidence="1">
    <location>
        <begin position="63"/>
        <end position="85"/>
    </location>
</feature>
<comment type="caution">
    <text evidence="2">The sequence shown here is derived from an EMBL/GenBank/DDBJ whole genome shotgun (WGS) entry which is preliminary data.</text>
</comment>
<organism evidence="2 3">
    <name type="scientific">Candidatus Alloenteromonas pullistercoris</name>
    <dbReference type="NCBI Taxonomy" id="2840785"/>
    <lineage>
        <taxon>Bacteria</taxon>
        <taxon>Bacillati</taxon>
        <taxon>Bacillota</taxon>
        <taxon>Bacillota incertae sedis</taxon>
        <taxon>Candidatus Alloenteromonas</taxon>
    </lineage>
</organism>
<evidence type="ECO:0000256" key="1">
    <source>
        <dbReference type="SAM" id="Phobius"/>
    </source>
</evidence>
<keyword evidence="1" id="KW-0472">Membrane</keyword>
<dbReference type="Gene3D" id="1.10.1760.20">
    <property type="match status" value="1"/>
</dbReference>
<dbReference type="AlphaFoldDB" id="A0A9D9DDP8"/>
<proteinExistence type="predicted"/>
<reference evidence="2" key="1">
    <citation type="submission" date="2020-10" db="EMBL/GenBank/DDBJ databases">
        <authorList>
            <person name="Gilroy R."/>
        </authorList>
    </citation>
    <scope>NUCLEOTIDE SEQUENCE</scope>
    <source>
        <strain evidence="2">17113</strain>
    </source>
</reference>
<gene>
    <name evidence="2" type="ORF">IAC61_00805</name>
</gene>
<keyword evidence="1" id="KW-0812">Transmembrane</keyword>
<reference evidence="2" key="2">
    <citation type="journal article" date="2021" name="PeerJ">
        <title>Extensive microbial diversity within the chicken gut microbiome revealed by metagenomics and culture.</title>
        <authorList>
            <person name="Gilroy R."/>
            <person name="Ravi A."/>
            <person name="Getino M."/>
            <person name="Pursley I."/>
            <person name="Horton D.L."/>
            <person name="Alikhan N.F."/>
            <person name="Baker D."/>
            <person name="Gharbi K."/>
            <person name="Hall N."/>
            <person name="Watson M."/>
            <person name="Adriaenssens E.M."/>
            <person name="Foster-Nyarko E."/>
            <person name="Jarju S."/>
            <person name="Secka A."/>
            <person name="Antonio M."/>
            <person name="Oren A."/>
            <person name="Chaudhuri R.R."/>
            <person name="La Ragione R."/>
            <person name="Hildebrand F."/>
            <person name="Pallen M.J."/>
        </authorList>
    </citation>
    <scope>NUCLEOTIDE SEQUENCE</scope>
    <source>
        <strain evidence="2">17113</strain>
    </source>
</reference>
<dbReference type="InterPro" id="IPR024529">
    <property type="entry name" value="ECF_trnsprt_substrate-spec"/>
</dbReference>
<feature type="transmembrane region" description="Helical" evidence="1">
    <location>
        <begin position="41"/>
        <end position="57"/>
    </location>
</feature>
<name>A0A9D9DDP8_9FIRM</name>
<dbReference type="Proteomes" id="UP000823634">
    <property type="component" value="Unassembled WGS sequence"/>
</dbReference>
<feature type="transmembrane region" description="Helical" evidence="1">
    <location>
        <begin position="152"/>
        <end position="176"/>
    </location>
</feature>
<sequence length="237" mass="25240">MNNALEVAGLVLLCLLLLSTFAIFSAFFPAKREGHAFVRQMAYDAVIIALLIIMTFVPNMGFIFVTPFISFTLLHIPVLVGACLFGAKRGAIYGLVFGLCSYLQALLQGSGFNLLFAVPWTAIPPRVLFGFFAGLAFSFIRKVSKSRAKGLYLGLASCGLTLFHTLLVFLTLYIFYPNEVTGFLSSTSPVAQGTALTFLACIGLGALGEMALAGAITPSLCLAISKATGGRKESAAR</sequence>
<evidence type="ECO:0000313" key="3">
    <source>
        <dbReference type="Proteomes" id="UP000823634"/>
    </source>
</evidence>
<feature type="transmembrane region" description="Helical" evidence="1">
    <location>
        <begin position="92"/>
        <end position="116"/>
    </location>
</feature>
<keyword evidence="1" id="KW-1133">Transmembrane helix</keyword>
<dbReference type="GO" id="GO:0022857">
    <property type="term" value="F:transmembrane transporter activity"/>
    <property type="evidence" value="ECO:0007669"/>
    <property type="project" value="InterPro"/>
</dbReference>
<feature type="transmembrane region" description="Helical" evidence="1">
    <location>
        <begin position="6"/>
        <end position="29"/>
    </location>
</feature>
<protein>
    <submittedName>
        <fullName evidence="2">ECF transporter S component</fullName>
    </submittedName>
</protein>
<dbReference type="Pfam" id="PF12822">
    <property type="entry name" value="ECF_trnsprt"/>
    <property type="match status" value="1"/>
</dbReference>
<feature type="transmembrane region" description="Helical" evidence="1">
    <location>
        <begin position="196"/>
        <end position="224"/>
    </location>
</feature>
<accession>A0A9D9DDP8</accession>
<evidence type="ECO:0000313" key="2">
    <source>
        <dbReference type="EMBL" id="MBO8425844.1"/>
    </source>
</evidence>
<dbReference type="EMBL" id="JADINA010000007">
    <property type="protein sequence ID" value="MBO8425844.1"/>
    <property type="molecule type" value="Genomic_DNA"/>
</dbReference>